<dbReference type="OrthoDB" id="447103at2759"/>
<reference evidence="1" key="2">
    <citation type="journal article" date="2023" name="Int. J. Mol. Sci.">
        <title>De Novo Assembly and Annotation of 11 Diverse Shrub Willow (Salix) Genomes Reveals Novel Gene Organization in Sex-Linked Regions.</title>
        <authorList>
            <person name="Hyden B."/>
            <person name="Feng K."/>
            <person name="Yates T.B."/>
            <person name="Jawdy S."/>
            <person name="Cereghino C."/>
            <person name="Smart L.B."/>
            <person name="Muchero W."/>
        </authorList>
    </citation>
    <scope>NUCLEOTIDE SEQUENCE</scope>
    <source>
        <tissue evidence="1">Shoot tip</tissue>
    </source>
</reference>
<reference evidence="1" key="1">
    <citation type="submission" date="2022-11" db="EMBL/GenBank/DDBJ databases">
        <authorList>
            <person name="Hyden B.L."/>
            <person name="Feng K."/>
            <person name="Yates T."/>
            <person name="Jawdy S."/>
            <person name="Smart L.B."/>
            <person name="Muchero W."/>
        </authorList>
    </citation>
    <scope>NUCLEOTIDE SEQUENCE</scope>
    <source>
        <tissue evidence="1">Shoot tip</tissue>
    </source>
</reference>
<organism evidence="1 2">
    <name type="scientific">Salix purpurea</name>
    <name type="common">Purple osier willow</name>
    <dbReference type="NCBI Taxonomy" id="77065"/>
    <lineage>
        <taxon>Eukaryota</taxon>
        <taxon>Viridiplantae</taxon>
        <taxon>Streptophyta</taxon>
        <taxon>Embryophyta</taxon>
        <taxon>Tracheophyta</taxon>
        <taxon>Spermatophyta</taxon>
        <taxon>Magnoliopsida</taxon>
        <taxon>eudicotyledons</taxon>
        <taxon>Gunneridae</taxon>
        <taxon>Pentapetalae</taxon>
        <taxon>rosids</taxon>
        <taxon>fabids</taxon>
        <taxon>Malpighiales</taxon>
        <taxon>Salicaceae</taxon>
        <taxon>Saliceae</taxon>
        <taxon>Salix</taxon>
    </lineage>
</organism>
<accession>A0A9Q0VJ30</accession>
<evidence type="ECO:0000313" key="1">
    <source>
        <dbReference type="EMBL" id="KAJ6749211.1"/>
    </source>
</evidence>
<proteinExistence type="predicted"/>
<comment type="caution">
    <text evidence="1">The sequence shown here is derived from an EMBL/GenBank/DDBJ whole genome shotgun (WGS) entry which is preliminary data.</text>
</comment>
<dbReference type="Proteomes" id="UP001151532">
    <property type="component" value="Chromosome 12"/>
</dbReference>
<evidence type="ECO:0000313" key="2">
    <source>
        <dbReference type="Proteomes" id="UP001151532"/>
    </source>
</evidence>
<sequence>MLSLLDVDNLLFDGYYSWGLNQIAKAVSFSINDCKLHFPTIFGHCSLTGLKSETLHLGPLIPWALP</sequence>
<dbReference type="EMBL" id="JAPFFK010000008">
    <property type="protein sequence ID" value="KAJ6749211.1"/>
    <property type="molecule type" value="Genomic_DNA"/>
</dbReference>
<dbReference type="AlphaFoldDB" id="A0A9Q0VJ30"/>
<keyword evidence="2" id="KW-1185">Reference proteome</keyword>
<gene>
    <name evidence="1" type="ORF">OIU79_030160</name>
</gene>
<name>A0A9Q0VJ30_SALPP</name>
<protein>
    <submittedName>
        <fullName evidence="1">Uncharacterized protein</fullName>
    </submittedName>
</protein>